<evidence type="ECO:0000256" key="2">
    <source>
        <dbReference type="PIRNR" id="PIRNR006276"/>
    </source>
</evidence>
<dbReference type="InterPro" id="IPR006016">
    <property type="entry name" value="UspA"/>
</dbReference>
<sequence>MYKNIMLAIDGSEVSNCAIEEIIKLSKGYDMNLRIIHVVDESIYASGRLDLDYASLLKLAIEEGQEILDNATKKINTQSTIKVEKVLLELKQLRGRVAEIIVKEAEKWPADLLVVGAHGRRGFSRLFLGSVADNIIHIATVPVLLIRGSE</sequence>
<evidence type="ECO:0000259" key="3">
    <source>
        <dbReference type="Pfam" id="PF00582"/>
    </source>
</evidence>
<dbReference type="EMBL" id="LSOG01000003">
    <property type="protein sequence ID" value="OEH48848.1"/>
    <property type="molecule type" value="Genomic_DNA"/>
</dbReference>
<evidence type="ECO:0000256" key="1">
    <source>
        <dbReference type="ARBA" id="ARBA00008791"/>
    </source>
</evidence>
<accession>A0A1E5JXQ0</accession>
<comment type="subcellular location">
    <subcellularLocation>
        <location evidence="2">Cytoplasm</location>
    </subcellularLocation>
</comment>
<reference evidence="4 5" key="1">
    <citation type="submission" date="2016-02" db="EMBL/GenBank/DDBJ databases">
        <title>Secondary metabolites in Legionella.</title>
        <authorList>
            <person name="Tobias N.J."/>
            <person name="Bode H.B."/>
        </authorList>
    </citation>
    <scope>NUCLEOTIDE SEQUENCE [LARGE SCALE GENOMIC DNA]</scope>
    <source>
        <strain evidence="4 5">DSM 19216</strain>
    </source>
</reference>
<dbReference type="AlphaFoldDB" id="A0A1E5JXQ0"/>
<dbReference type="Gene3D" id="3.40.50.620">
    <property type="entry name" value="HUPs"/>
    <property type="match status" value="1"/>
</dbReference>
<name>A0A1E5JXQ0_9GAMM</name>
<dbReference type="Proteomes" id="UP000095229">
    <property type="component" value="Unassembled WGS sequence"/>
</dbReference>
<organism evidence="4 5">
    <name type="scientific">Legionella parisiensis</name>
    <dbReference type="NCBI Taxonomy" id="45071"/>
    <lineage>
        <taxon>Bacteria</taxon>
        <taxon>Pseudomonadati</taxon>
        <taxon>Pseudomonadota</taxon>
        <taxon>Gammaproteobacteria</taxon>
        <taxon>Legionellales</taxon>
        <taxon>Legionellaceae</taxon>
        <taxon>Legionella</taxon>
    </lineage>
</organism>
<dbReference type="PATRIC" id="fig|45071.6.peg.3361"/>
<gene>
    <name evidence="4" type="ORF">lpari_00095</name>
</gene>
<dbReference type="PANTHER" id="PTHR46268:SF15">
    <property type="entry name" value="UNIVERSAL STRESS PROTEIN HP_0031"/>
    <property type="match status" value="1"/>
</dbReference>
<dbReference type="SUPFAM" id="SSF52402">
    <property type="entry name" value="Adenine nucleotide alpha hydrolases-like"/>
    <property type="match status" value="1"/>
</dbReference>
<dbReference type="PIRSF" id="PIRSF006276">
    <property type="entry name" value="UspA"/>
    <property type="match status" value="1"/>
</dbReference>
<dbReference type="PRINTS" id="PR01438">
    <property type="entry name" value="UNVRSLSTRESS"/>
</dbReference>
<comment type="similarity">
    <text evidence="1 2">Belongs to the universal stress protein A family.</text>
</comment>
<dbReference type="CDD" id="cd00293">
    <property type="entry name" value="USP-like"/>
    <property type="match status" value="1"/>
</dbReference>
<keyword evidence="5" id="KW-1185">Reference proteome</keyword>
<dbReference type="Pfam" id="PF00582">
    <property type="entry name" value="Usp"/>
    <property type="match status" value="1"/>
</dbReference>
<dbReference type="PANTHER" id="PTHR46268">
    <property type="entry name" value="STRESS RESPONSE PROTEIN NHAX"/>
    <property type="match status" value="1"/>
</dbReference>
<dbReference type="InterPro" id="IPR014729">
    <property type="entry name" value="Rossmann-like_a/b/a_fold"/>
</dbReference>
<dbReference type="RefSeq" id="WP_058518808.1">
    <property type="nucleotide sequence ID" value="NZ_CAAAIE010000001.1"/>
</dbReference>
<evidence type="ECO:0000313" key="5">
    <source>
        <dbReference type="Proteomes" id="UP000095229"/>
    </source>
</evidence>
<proteinExistence type="inferred from homology"/>
<dbReference type="InterPro" id="IPR006015">
    <property type="entry name" value="Universal_stress_UspA"/>
</dbReference>
<feature type="domain" description="UspA" evidence="3">
    <location>
        <begin position="1"/>
        <end position="147"/>
    </location>
</feature>
<comment type="caution">
    <text evidence="4">The sequence shown here is derived from an EMBL/GenBank/DDBJ whole genome shotgun (WGS) entry which is preliminary data.</text>
</comment>
<keyword evidence="2" id="KW-0963">Cytoplasm</keyword>
<dbReference type="GO" id="GO:0005737">
    <property type="term" value="C:cytoplasm"/>
    <property type="evidence" value="ECO:0007669"/>
    <property type="project" value="UniProtKB-SubCell"/>
</dbReference>
<protein>
    <recommendedName>
        <fullName evidence="2">Universal stress protein</fullName>
    </recommendedName>
</protein>
<evidence type="ECO:0000313" key="4">
    <source>
        <dbReference type="EMBL" id="OEH48848.1"/>
    </source>
</evidence>
<dbReference type="OrthoDB" id="9792500at2"/>